<dbReference type="InterPro" id="IPR036388">
    <property type="entry name" value="WH-like_DNA-bd_sf"/>
</dbReference>
<evidence type="ECO:0000313" key="5">
    <source>
        <dbReference type="EMBL" id="MFC6034666.1"/>
    </source>
</evidence>
<gene>
    <name evidence="5" type="ORF">ACFMB1_03875</name>
</gene>
<keyword evidence="6" id="KW-1185">Reference proteome</keyword>
<organism evidence="5 6">
    <name type="scientific">Hyphococcus aureus</name>
    <dbReference type="NCBI Taxonomy" id="2666033"/>
    <lineage>
        <taxon>Bacteria</taxon>
        <taxon>Pseudomonadati</taxon>
        <taxon>Pseudomonadota</taxon>
        <taxon>Alphaproteobacteria</taxon>
        <taxon>Parvularculales</taxon>
        <taxon>Parvularculaceae</taxon>
        <taxon>Hyphococcus</taxon>
    </lineage>
</organism>
<dbReference type="PANTHER" id="PTHR43132:SF2">
    <property type="entry name" value="ARSENICAL RESISTANCE OPERON REPRESSOR ARSR-RELATED"/>
    <property type="match status" value="1"/>
</dbReference>
<sequence length="110" mass="11743">METDTATQAFSALAQNARLQTVKMLVKAGPKGAAAGEIAEALGLPAPTMSFHLKELERSGLINSRKDGRRVIYAADYGGIRELIDYLLADCCGGDRRLCGPYVVIKETAA</sequence>
<dbReference type="SMART" id="SM00418">
    <property type="entry name" value="HTH_ARSR"/>
    <property type="match status" value="1"/>
</dbReference>
<reference evidence="5 6" key="1">
    <citation type="submission" date="2024-09" db="EMBL/GenBank/DDBJ databases">
        <authorList>
            <person name="Zhang Z.-H."/>
        </authorList>
    </citation>
    <scope>NUCLEOTIDE SEQUENCE [LARGE SCALE GENOMIC DNA]</scope>
    <source>
        <strain evidence="5 6">HHTR114</strain>
    </source>
</reference>
<dbReference type="PRINTS" id="PR00778">
    <property type="entry name" value="HTHARSR"/>
</dbReference>
<dbReference type="InterPro" id="IPR036390">
    <property type="entry name" value="WH_DNA-bd_sf"/>
</dbReference>
<keyword evidence="2" id="KW-0238">DNA-binding</keyword>
<name>A0ABW1KRP9_9PROT</name>
<evidence type="ECO:0000256" key="3">
    <source>
        <dbReference type="ARBA" id="ARBA00023163"/>
    </source>
</evidence>
<dbReference type="EMBL" id="JBHPON010000001">
    <property type="protein sequence ID" value="MFC6034666.1"/>
    <property type="molecule type" value="Genomic_DNA"/>
</dbReference>
<dbReference type="CDD" id="cd00090">
    <property type="entry name" value="HTH_ARSR"/>
    <property type="match status" value="1"/>
</dbReference>
<comment type="caution">
    <text evidence="5">The sequence shown here is derived from an EMBL/GenBank/DDBJ whole genome shotgun (WGS) entry which is preliminary data.</text>
</comment>
<keyword evidence="1" id="KW-0805">Transcription regulation</keyword>
<dbReference type="Gene3D" id="1.10.10.10">
    <property type="entry name" value="Winged helix-like DNA-binding domain superfamily/Winged helix DNA-binding domain"/>
    <property type="match status" value="1"/>
</dbReference>
<evidence type="ECO:0000259" key="4">
    <source>
        <dbReference type="PROSITE" id="PS50987"/>
    </source>
</evidence>
<dbReference type="InterPro" id="IPR011991">
    <property type="entry name" value="ArsR-like_HTH"/>
</dbReference>
<dbReference type="SUPFAM" id="SSF46785">
    <property type="entry name" value="Winged helix' DNA-binding domain"/>
    <property type="match status" value="1"/>
</dbReference>
<evidence type="ECO:0000256" key="1">
    <source>
        <dbReference type="ARBA" id="ARBA00023015"/>
    </source>
</evidence>
<dbReference type="PANTHER" id="PTHR43132">
    <property type="entry name" value="ARSENICAL RESISTANCE OPERON REPRESSOR ARSR-RELATED"/>
    <property type="match status" value="1"/>
</dbReference>
<dbReference type="Proteomes" id="UP001596116">
    <property type="component" value="Unassembled WGS sequence"/>
</dbReference>
<dbReference type="Pfam" id="PF12840">
    <property type="entry name" value="HTH_20"/>
    <property type="match status" value="1"/>
</dbReference>
<evidence type="ECO:0000313" key="6">
    <source>
        <dbReference type="Proteomes" id="UP001596116"/>
    </source>
</evidence>
<evidence type="ECO:0000256" key="2">
    <source>
        <dbReference type="ARBA" id="ARBA00023125"/>
    </source>
</evidence>
<keyword evidence="3" id="KW-0804">Transcription</keyword>
<dbReference type="InterPro" id="IPR001845">
    <property type="entry name" value="HTH_ArsR_DNA-bd_dom"/>
</dbReference>
<accession>A0ABW1KRP9</accession>
<dbReference type="NCBIfam" id="NF033788">
    <property type="entry name" value="HTH_metalloreg"/>
    <property type="match status" value="1"/>
</dbReference>
<proteinExistence type="predicted"/>
<dbReference type="RefSeq" id="WP_379879994.1">
    <property type="nucleotide sequence ID" value="NZ_JBHPON010000001.1"/>
</dbReference>
<dbReference type="InterPro" id="IPR051011">
    <property type="entry name" value="Metal_resp_trans_reg"/>
</dbReference>
<dbReference type="PROSITE" id="PS50987">
    <property type="entry name" value="HTH_ARSR_2"/>
    <property type="match status" value="1"/>
</dbReference>
<protein>
    <submittedName>
        <fullName evidence="5">ArsR/SmtB family transcription factor</fullName>
    </submittedName>
</protein>
<feature type="domain" description="HTH arsR-type" evidence="4">
    <location>
        <begin position="1"/>
        <end position="95"/>
    </location>
</feature>